<evidence type="ECO:0000256" key="1">
    <source>
        <dbReference type="ARBA" id="ARBA00022801"/>
    </source>
</evidence>
<dbReference type="PATRIC" id="fig|626887.3.peg.1834"/>
<dbReference type="EMBL" id="APLQ01000011">
    <property type="protein sequence ID" value="ENO15507.2"/>
    <property type="molecule type" value="Genomic_DNA"/>
</dbReference>
<dbReference type="SUPFAM" id="SSF63817">
    <property type="entry name" value="Sortase"/>
    <property type="match status" value="1"/>
</dbReference>
<dbReference type="AlphaFoldDB" id="N6WWQ4"/>
<dbReference type="STRING" id="626887.J057_09151"/>
<proteinExistence type="predicted"/>
<dbReference type="InterPro" id="IPR041999">
    <property type="entry name" value="Sortase_D_1"/>
</dbReference>
<evidence type="ECO:0000313" key="3">
    <source>
        <dbReference type="Proteomes" id="UP000013165"/>
    </source>
</evidence>
<organism evidence="2 3">
    <name type="scientific">Marinobacter nanhaiticus D15-8W</name>
    <dbReference type="NCBI Taxonomy" id="626887"/>
    <lineage>
        <taxon>Bacteria</taxon>
        <taxon>Pseudomonadati</taxon>
        <taxon>Pseudomonadota</taxon>
        <taxon>Gammaproteobacteria</taxon>
        <taxon>Pseudomonadales</taxon>
        <taxon>Marinobacteraceae</taxon>
        <taxon>Marinobacter</taxon>
    </lineage>
</organism>
<accession>N6WWQ4</accession>
<keyword evidence="3" id="KW-1185">Reference proteome</keyword>
<dbReference type="HOGENOM" id="CLU_045680_6_0_6"/>
<evidence type="ECO:0000313" key="2">
    <source>
        <dbReference type="EMBL" id="ENO15507.2"/>
    </source>
</evidence>
<dbReference type="RefSeq" id="WP_040882357.1">
    <property type="nucleotide sequence ID" value="NZ_AP028878.1"/>
</dbReference>
<dbReference type="InterPro" id="IPR022445">
    <property type="entry name" value="Sortase_proteobact_type"/>
</dbReference>
<dbReference type="OrthoDB" id="9790661at2"/>
<comment type="caution">
    <text evidence="2">The sequence shown here is derived from an EMBL/GenBank/DDBJ whole genome shotgun (WGS) entry which is preliminary data.</text>
</comment>
<protein>
    <submittedName>
        <fullName evidence="2">Class GN sortase</fullName>
    </submittedName>
</protein>
<dbReference type="GO" id="GO:0016787">
    <property type="term" value="F:hydrolase activity"/>
    <property type="evidence" value="ECO:0007669"/>
    <property type="project" value="UniProtKB-KW"/>
</dbReference>
<sequence length="200" mass="22011">MMRLLMTFTLASAITLLVGLWIPLKAKLAQELLNLAWAQSQAEHTQTRPWPWADTWPVGRLRLPGGDKPMVILSGTHGESLAFGPGHMSASALPGEAGTVILAGHRDTHFSVLQEIRTGDRLEVQGLDGDWRPYEVIRERVVDARQERLDFRGDGGSRLILITCYPFNALDPNGPLRYVVEAESFVAAERVGPSGQFASL</sequence>
<dbReference type="InterPro" id="IPR023365">
    <property type="entry name" value="Sortase_dom-sf"/>
</dbReference>
<dbReference type="Gene3D" id="2.40.260.10">
    <property type="entry name" value="Sortase"/>
    <property type="match status" value="1"/>
</dbReference>
<reference evidence="2 3" key="1">
    <citation type="journal article" date="2013" name="Genome Announc.">
        <title>Genome Sequence of the Polycyclic Aromatic Hydrocarbon-Degrading Bacterium Strain Marinobacter nanhaiticus D15-8WT.</title>
        <authorList>
            <person name="Cui Z."/>
            <person name="Gao W."/>
            <person name="Li Q."/>
            <person name="Xu G."/>
            <person name="Zheng L."/>
        </authorList>
    </citation>
    <scope>NUCLEOTIDE SEQUENCE [LARGE SCALE GENOMIC DNA]</scope>
    <source>
        <strain evidence="2 3">D15-8W</strain>
    </source>
</reference>
<dbReference type="InterPro" id="IPR005754">
    <property type="entry name" value="Sortase"/>
</dbReference>
<name>N6WWQ4_9GAMM</name>
<dbReference type="eggNOG" id="COG3764">
    <property type="taxonomic scope" value="Bacteria"/>
</dbReference>
<dbReference type="NCBIfam" id="TIGR03784">
    <property type="entry name" value="marine_sortase"/>
    <property type="match status" value="1"/>
</dbReference>
<dbReference type="NCBIfam" id="TIGR01076">
    <property type="entry name" value="sortase_fam"/>
    <property type="match status" value="1"/>
</dbReference>
<dbReference type="Pfam" id="PF04203">
    <property type="entry name" value="Sortase"/>
    <property type="match status" value="1"/>
</dbReference>
<keyword evidence="1" id="KW-0378">Hydrolase</keyword>
<dbReference type="CDD" id="cd05828">
    <property type="entry name" value="Sortase_D_1"/>
    <property type="match status" value="1"/>
</dbReference>
<dbReference type="Proteomes" id="UP000013165">
    <property type="component" value="Unassembled WGS sequence"/>
</dbReference>
<gene>
    <name evidence="2" type="ORF">J057_09151</name>
</gene>